<reference evidence="3" key="1">
    <citation type="journal article" date="2014" name="Proc. Natl. Acad. Sci. U.S.A.">
        <title>Extensive sampling of basidiomycete genomes demonstrates inadequacy of the white-rot/brown-rot paradigm for wood decay fungi.</title>
        <authorList>
            <person name="Riley R."/>
            <person name="Salamov A.A."/>
            <person name="Brown D.W."/>
            <person name="Nagy L.G."/>
            <person name="Floudas D."/>
            <person name="Held B.W."/>
            <person name="Levasseur A."/>
            <person name="Lombard V."/>
            <person name="Morin E."/>
            <person name="Otillar R."/>
            <person name="Lindquist E.A."/>
            <person name="Sun H."/>
            <person name="LaButti K.M."/>
            <person name="Schmutz J."/>
            <person name="Jabbour D."/>
            <person name="Luo H."/>
            <person name="Baker S.E."/>
            <person name="Pisabarro A.G."/>
            <person name="Walton J.D."/>
            <person name="Blanchette R.A."/>
            <person name="Henrissat B."/>
            <person name="Martin F."/>
            <person name="Cullen D."/>
            <person name="Hibbett D.S."/>
            <person name="Grigoriev I.V."/>
        </authorList>
    </citation>
    <scope>NUCLEOTIDE SEQUENCE [LARGE SCALE GENOMIC DNA]</scope>
    <source>
        <strain evidence="3">MUCL 33604</strain>
    </source>
</reference>
<accession>A0A067PEY7</accession>
<dbReference type="AlphaFoldDB" id="A0A067PEY7"/>
<name>A0A067PEY7_9AGAM</name>
<evidence type="ECO:0000313" key="2">
    <source>
        <dbReference type="EMBL" id="KDQ49046.1"/>
    </source>
</evidence>
<gene>
    <name evidence="2" type="ORF">JAAARDRAFT_143997</name>
</gene>
<evidence type="ECO:0000256" key="1">
    <source>
        <dbReference type="SAM" id="MobiDB-lite"/>
    </source>
</evidence>
<proteinExistence type="predicted"/>
<evidence type="ECO:0000313" key="3">
    <source>
        <dbReference type="Proteomes" id="UP000027265"/>
    </source>
</evidence>
<dbReference type="STRING" id="933084.A0A067PEY7"/>
<sequence length="510" mass="58372">MAGHSAIYGDRFSYVKGACSSTEKGAKALYYPISPPENEKYNAEHPAEYNLDQLPMRNEQCYWDTIKEILAATSKNAAAAITKRTGISRMPLAAASPAFLHPSFFPLDPFHLFYENIMAFLWDLWTKYSLPSESIHLSPGKAAQFGRLVVEAMATLPPCFCGPVRDPFLKRHSQYKIYEWMALLHWYVLPIGMELGFNSLVLENFAYVADVIEAAMTIKRQTNTELEGIFGWVKTFFKGFQKSYIGEKAENIYRFRLCIFQLIHVPQHIEWNGSIRLGSQATVERAIGEMGHKIHSKKAPFKNLANLIYERELLKALSLYYPELHAEPKKPNKTTIKEVQILNKERHPGQQFHSYLLEICKFLGVDFDPQLNLRRWAKLRLSSGDTLGSLLSGTLKPPTRSSRYFEAENHKDTQPTFGEALAFFEVVKYGVVVIYHLLVKQNQVLRRWRGVWSSDVKVIQVSSIKSLIGIWAYNDWVYALRKHPGLDWLTPAEHGEPETDGQDGEEEEND</sequence>
<keyword evidence="3" id="KW-1185">Reference proteome</keyword>
<dbReference type="HOGENOM" id="CLU_538562_0_0_1"/>
<organism evidence="2 3">
    <name type="scientific">Jaapia argillacea MUCL 33604</name>
    <dbReference type="NCBI Taxonomy" id="933084"/>
    <lineage>
        <taxon>Eukaryota</taxon>
        <taxon>Fungi</taxon>
        <taxon>Dikarya</taxon>
        <taxon>Basidiomycota</taxon>
        <taxon>Agaricomycotina</taxon>
        <taxon>Agaricomycetes</taxon>
        <taxon>Agaricomycetidae</taxon>
        <taxon>Jaapiales</taxon>
        <taxon>Jaapiaceae</taxon>
        <taxon>Jaapia</taxon>
    </lineage>
</organism>
<dbReference type="EMBL" id="KL197831">
    <property type="protein sequence ID" value="KDQ49046.1"/>
    <property type="molecule type" value="Genomic_DNA"/>
</dbReference>
<dbReference type="InParanoid" id="A0A067PEY7"/>
<protein>
    <submittedName>
        <fullName evidence="2">Uncharacterized protein</fullName>
    </submittedName>
</protein>
<feature type="compositionally biased region" description="Acidic residues" evidence="1">
    <location>
        <begin position="498"/>
        <end position="510"/>
    </location>
</feature>
<feature type="region of interest" description="Disordered" evidence="1">
    <location>
        <begin position="489"/>
        <end position="510"/>
    </location>
</feature>
<dbReference type="Proteomes" id="UP000027265">
    <property type="component" value="Unassembled WGS sequence"/>
</dbReference>
<dbReference type="OrthoDB" id="3359887at2759"/>